<proteinExistence type="predicted"/>
<evidence type="ECO:0000256" key="1">
    <source>
        <dbReference type="ARBA" id="ARBA00004514"/>
    </source>
</evidence>
<keyword evidence="4" id="KW-0391">Immunity</keyword>
<feature type="coiled-coil region" evidence="6">
    <location>
        <begin position="213"/>
        <end position="275"/>
    </location>
</feature>
<sequence>MQEELRETCFYMMTSWIMKMDKDGQEYVKGAELVHEFRAELTERVRETRRIAKALLTQGLVASEEYQALVGGSSSRERMAGIFRALEAGGARAMGTLYWLLLEHESELMLEMERAQFLSETKEDLLQRLTRAETVANKLLGEGLLSEEAYFRVSSTKGDEMRAQELWAGLEMGGTTSKDGFYRALLHCQPLLYRELEKKRVMRMCGINRGSEENGLERRRTELQKEEKRLQLERENMKSERDELECARAEVEKAKEEIRKETEQLQLIRKKLRERTKSEGGGHLII</sequence>
<name>A0AAV6FEI1_9TELE</name>
<dbReference type="EMBL" id="JADWDJ010000024">
    <property type="protein sequence ID" value="KAG5261198.1"/>
    <property type="molecule type" value="Genomic_DNA"/>
</dbReference>
<dbReference type="PANTHER" id="PTHR46985">
    <property type="entry name" value="NACHT, LRR AND PYD DOMAINS-CONTAINING PROTEIN 1"/>
    <property type="match status" value="1"/>
</dbReference>
<accession>A0AAV6FEI1</accession>
<organism evidence="8 9">
    <name type="scientific">Alosa alosa</name>
    <name type="common">allis shad</name>
    <dbReference type="NCBI Taxonomy" id="278164"/>
    <lineage>
        <taxon>Eukaryota</taxon>
        <taxon>Metazoa</taxon>
        <taxon>Chordata</taxon>
        <taxon>Craniata</taxon>
        <taxon>Vertebrata</taxon>
        <taxon>Euteleostomi</taxon>
        <taxon>Actinopterygii</taxon>
        <taxon>Neopterygii</taxon>
        <taxon>Teleostei</taxon>
        <taxon>Clupei</taxon>
        <taxon>Clupeiformes</taxon>
        <taxon>Clupeoidei</taxon>
        <taxon>Clupeidae</taxon>
        <taxon>Alosa</taxon>
    </lineage>
</organism>
<dbReference type="GO" id="GO:0045087">
    <property type="term" value="P:innate immune response"/>
    <property type="evidence" value="ECO:0007669"/>
    <property type="project" value="UniProtKB-KW"/>
</dbReference>
<evidence type="ECO:0000256" key="3">
    <source>
        <dbReference type="ARBA" id="ARBA00022588"/>
    </source>
</evidence>
<keyword evidence="3" id="KW-0399">Innate immunity</keyword>
<keyword evidence="6" id="KW-0175">Coiled coil</keyword>
<gene>
    <name evidence="8" type="ORF">AALO_G00301140</name>
</gene>
<reference evidence="8" key="1">
    <citation type="submission" date="2020-10" db="EMBL/GenBank/DDBJ databases">
        <title>Chromosome-scale genome assembly of the Allis shad, Alosa alosa.</title>
        <authorList>
            <person name="Margot Z."/>
            <person name="Christophe K."/>
            <person name="Cabau C."/>
            <person name="Louis A."/>
            <person name="Berthelot C."/>
            <person name="Parey E."/>
            <person name="Roest Crollius H."/>
            <person name="Montfort J."/>
            <person name="Robinson-Rechavi M."/>
            <person name="Bucao C."/>
            <person name="Bouchez O."/>
            <person name="Gislard M."/>
            <person name="Lluch J."/>
            <person name="Milhes M."/>
            <person name="Lampietro C."/>
            <person name="Lopez Roques C."/>
            <person name="Donnadieu C."/>
            <person name="Braasch I."/>
            <person name="Desvignes T."/>
            <person name="Postlethwait J."/>
            <person name="Bobe J."/>
            <person name="Guiguen Y."/>
        </authorList>
    </citation>
    <scope>NUCLEOTIDE SEQUENCE</scope>
    <source>
        <strain evidence="8">M-15738</strain>
        <tissue evidence="8">Blood</tissue>
    </source>
</reference>
<evidence type="ECO:0000256" key="2">
    <source>
        <dbReference type="ARBA" id="ARBA00022490"/>
    </source>
</evidence>
<dbReference type="Gene3D" id="1.10.533.10">
    <property type="entry name" value="Death Domain, Fas"/>
    <property type="match status" value="2"/>
</dbReference>
<dbReference type="GO" id="GO:0005829">
    <property type="term" value="C:cytosol"/>
    <property type="evidence" value="ECO:0007669"/>
    <property type="project" value="UniProtKB-SubCell"/>
</dbReference>
<comment type="caution">
    <text evidence="8">The sequence shown here is derived from an EMBL/GenBank/DDBJ whole genome shotgun (WGS) entry which is preliminary data.</text>
</comment>
<evidence type="ECO:0000256" key="4">
    <source>
        <dbReference type="ARBA" id="ARBA00022859"/>
    </source>
</evidence>
<feature type="coiled-coil region" evidence="6">
    <location>
        <begin position="115"/>
        <end position="142"/>
    </location>
</feature>
<dbReference type="InterPro" id="IPR051249">
    <property type="entry name" value="NLRP_Inflammasome"/>
</dbReference>
<dbReference type="AlphaFoldDB" id="A0AAV6FEI1"/>
<keyword evidence="5" id="KW-0395">Inflammatory response</keyword>
<evidence type="ECO:0000259" key="7">
    <source>
        <dbReference type="PROSITE" id="PS50209"/>
    </source>
</evidence>
<dbReference type="Proteomes" id="UP000823561">
    <property type="component" value="Chromosome 24"/>
</dbReference>
<dbReference type="InterPro" id="IPR011029">
    <property type="entry name" value="DEATH-like_dom_sf"/>
</dbReference>
<dbReference type="InterPro" id="IPR001315">
    <property type="entry name" value="CARD"/>
</dbReference>
<evidence type="ECO:0000256" key="5">
    <source>
        <dbReference type="ARBA" id="ARBA00023198"/>
    </source>
</evidence>
<evidence type="ECO:0000313" key="8">
    <source>
        <dbReference type="EMBL" id="KAG5261198.1"/>
    </source>
</evidence>
<protein>
    <recommendedName>
        <fullName evidence="7">CARD domain-containing protein</fullName>
    </recommendedName>
</protein>
<feature type="domain" description="CARD" evidence="7">
    <location>
        <begin position="110"/>
        <end position="200"/>
    </location>
</feature>
<dbReference type="GO" id="GO:0006954">
    <property type="term" value="P:inflammatory response"/>
    <property type="evidence" value="ECO:0007669"/>
    <property type="project" value="UniProtKB-KW"/>
</dbReference>
<evidence type="ECO:0000313" key="9">
    <source>
        <dbReference type="Proteomes" id="UP000823561"/>
    </source>
</evidence>
<evidence type="ECO:0000256" key="6">
    <source>
        <dbReference type="SAM" id="Coils"/>
    </source>
</evidence>
<keyword evidence="2" id="KW-0963">Cytoplasm</keyword>
<dbReference type="Pfam" id="PF00619">
    <property type="entry name" value="CARD"/>
    <property type="match status" value="1"/>
</dbReference>
<dbReference type="PROSITE" id="PS50209">
    <property type="entry name" value="CARD"/>
    <property type="match status" value="1"/>
</dbReference>
<dbReference type="SUPFAM" id="SSF47986">
    <property type="entry name" value="DEATH domain"/>
    <property type="match status" value="2"/>
</dbReference>
<keyword evidence="9" id="KW-1185">Reference proteome</keyword>
<dbReference type="PANTHER" id="PTHR46985:SF2">
    <property type="entry name" value="APOPTOSIS-ASSOCIATED SPECK-LIKE PROTEIN CONTAINING A CARD"/>
    <property type="match status" value="1"/>
</dbReference>
<dbReference type="GO" id="GO:0042981">
    <property type="term" value="P:regulation of apoptotic process"/>
    <property type="evidence" value="ECO:0007669"/>
    <property type="project" value="InterPro"/>
</dbReference>
<comment type="subcellular location">
    <subcellularLocation>
        <location evidence="1">Cytoplasm</location>
        <location evidence="1">Cytosol</location>
    </subcellularLocation>
</comment>